<keyword evidence="3" id="KW-1185">Reference proteome</keyword>
<feature type="region of interest" description="Disordered" evidence="1">
    <location>
        <begin position="92"/>
        <end position="119"/>
    </location>
</feature>
<accession>A0A1I1GAX4</accession>
<dbReference type="EMBL" id="FOLB01000003">
    <property type="protein sequence ID" value="SFC08462.1"/>
    <property type="molecule type" value="Genomic_DNA"/>
</dbReference>
<gene>
    <name evidence="2" type="ORF">SAMN04487968_103315</name>
</gene>
<protein>
    <submittedName>
        <fullName evidence="2">Uncharacterized protein</fullName>
    </submittedName>
</protein>
<sequence length="159" mass="16035">MRSQSRPIRRPLSRPVSRRSVQGLLAGAVLVPLAGCDLRPDATSPTPPPPTADERLVDATAAAIRTARDVAARVPEGRALVGVHEAHLTALGAPSASASPSAPAAPAPADLRATEGGLESTLTDAATRASDGALARLLASMAASVAQHLAALPNPKASR</sequence>
<name>A0A1I1GAX4_9ACTN</name>
<feature type="compositionally biased region" description="Low complexity" evidence="1">
    <location>
        <begin position="93"/>
        <end position="109"/>
    </location>
</feature>
<evidence type="ECO:0000256" key="1">
    <source>
        <dbReference type="SAM" id="MobiDB-lite"/>
    </source>
</evidence>
<dbReference type="Proteomes" id="UP000198832">
    <property type="component" value="Unassembled WGS sequence"/>
</dbReference>
<evidence type="ECO:0000313" key="3">
    <source>
        <dbReference type="Proteomes" id="UP000198832"/>
    </source>
</evidence>
<evidence type="ECO:0000313" key="2">
    <source>
        <dbReference type="EMBL" id="SFC08462.1"/>
    </source>
</evidence>
<dbReference type="STRING" id="574651.SAMN04487968_103315"/>
<organism evidence="2 3">
    <name type="scientific">Nocardioides terrae</name>
    <dbReference type="NCBI Taxonomy" id="574651"/>
    <lineage>
        <taxon>Bacteria</taxon>
        <taxon>Bacillati</taxon>
        <taxon>Actinomycetota</taxon>
        <taxon>Actinomycetes</taxon>
        <taxon>Propionibacteriales</taxon>
        <taxon>Nocardioidaceae</taxon>
        <taxon>Nocardioides</taxon>
    </lineage>
</organism>
<dbReference type="AlphaFoldDB" id="A0A1I1GAX4"/>
<dbReference type="RefSeq" id="WP_139230041.1">
    <property type="nucleotide sequence ID" value="NZ_FOLB01000003.1"/>
</dbReference>
<reference evidence="2 3" key="1">
    <citation type="submission" date="2016-10" db="EMBL/GenBank/DDBJ databases">
        <authorList>
            <person name="de Groot N.N."/>
        </authorList>
    </citation>
    <scope>NUCLEOTIDE SEQUENCE [LARGE SCALE GENOMIC DNA]</scope>
    <source>
        <strain evidence="2 3">CGMCC 1.7056</strain>
    </source>
</reference>
<proteinExistence type="predicted"/>